<accession>A0A1Y0D6H2</accession>
<evidence type="ECO:0000313" key="2">
    <source>
        <dbReference type="Proteomes" id="UP000243937"/>
    </source>
</evidence>
<dbReference type="AlphaFoldDB" id="A0A1Y0D6H2"/>
<dbReference type="InterPro" id="IPR007459">
    <property type="entry name" value="DNA_pol3_chi"/>
</dbReference>
<gene>
    <name evidence="1" type="ORF">CBP31_09910</name>
</gene>
<dbReference type="Gene3D" id="3.40.50.10110">
    <property type="entry name" value="DNA polymerase III subunit chi"/>
    <property type="match status" value="1"/>
</dbReference>
<dbReference type="GO" id="GO:0003887">
    <property type="term" value="F:DNA-directed DNA polymerase activity"/>
    <property type="evidence" value="ECO:0007669"/>
    <property type="project" value="InterPro"/>
</dbReference>
<dbReference type="Proteomes" id="UP000243937">
    <property type="component" value="Chromosome"/>
</dbReference>
<dbReference type="Pfam" id="PF04364">
    <property type="entry name" value="DNA_pol3_chi"/>
    <property type="match status" value="1"/>
</dbReference>
<sequence length="148" mass="16383">MSQGCFYLLPESATPESTVEWVCKLTTDFYRQGLGVFIHAQDQPQAEALDEALWQQPADGFIAHNLQGEGPPQGAQVIIGWQPPKNGRAVLINLAPTAPDFARRFNQLVDFVPADDAGKQQARERFKVYRQAGFTLITAPVPSQTQDE</sequence>
<organism evidence="1 2">
    <name type="scientific">Oceanisphaera profunda</name>
    <dbReference type="NCBI Taxonomy" id="1416627"/>
    <lineage>
        <taxon>Bacteria</taxon>
        <taxon>Pseudomonadati</taxon>
        <taxon>Pseudomonadota</taxon>
        <taxon>Gammaproteobacteria</taxon>
        <taxon>Aeromonadales</taxon>
        <taxon>Aeromonadaceae</taxon>
        <taxon>Oceanisphaera</taxon>
    </lineage>
</organism>
<proteinExistence type="predicted"/>
<dbReference type="PANTHER" id="PTHR38767">
    <property type="entry name" value="DNA POLYMERASE III SUBUNIT CHI"/>
    <property type="match status" value="1"/>
</dbReference>
<dbReference type="InterPro" id="IPR036768">
    <property type="entry name" value="PolIII_chi_sf"/>
</dbReference>
<keyword evidence="2" id="KW-1185">Reference proteome</keyword>
<evidence type="ECO:0000313" key="1">
    <source>
        <dbReference type="EMBL" id="ART82904.1"/>
    </source>
</evidence>
<name>A0A1Y0D6H2_9GAMM</name>
<dbReference type="SUPFAM" id="SSF102400">
    <property type="entry name" value="DNA polymerase III chi subunit"/>
    <property type="match status" value="1"/>
</dbReference>
<dbReference type="EMBL" id="CP021377">
    <property type="protein sequence ID" value="ART82904.1"/>
    <property type="molecule type" value="Genomic_DNA"/>
</dbReference>
<dbReference type="GO" id="GO:0006260">
    <property type="term" value="P:DNA replication"/>
    <property type="evidence" value="ECO:0007669"/>
    <property type="project" value="InterPro"/>
</dbReference>
<reference evidence="1 2" key="1">
    <citation type="journal article" date="2014" name="Int. J. Syst. Evol. Microbiol.">
        <title>Oceanisphaera profunda sp. nov., a marine bacterium isolated from deep-sea sediment, and emended description of the genus Oceanisphaera.</title>
        <authorList>
            <person name="Xu Z."/>
            <person name="Zhang X.Y."/>
            <person name="Su H.N."/>
            <person name="Yu Z.C."/>
            <person name="Liu C."/>
            <person name="Li H."/>
            <person name="Chen X.L."/>
            <person name="Song X.Y."/>
            <person name="Xie B.B."/>
            <person name="Qin Q.L."/>
            <person name="Zhou B.C."/>
            <person name="Shi M."/>
            <person name="Huang Y."/>
            <person name="Zhang Y.Z."/>
        </authorList>
    </citation>
    <scope>NUCLEOTIDE SEQUENCE [LARGE SCALE GENOMIC DNA]</scope>
    <source>
        <strain evidence="1 2">SM1222</strain>
    </source>
</reference>
<dbReference type="RefSeq" id="WP_087036857.1">
    <property type="nucleotide sequence ID" value="NZ_CP021377.1"/>
</dbReference>
<dbReference type="GO" id="GO:0032298">
    <property type="term" value="P:positive regulation of DNA-templated DNA replication initiation"/>
    <property type="evidence" value="ECO:0007669"/>
    <property type="project" value="TreeGrafter"/>
</dbReference>
<dbReference type="PANTHER" id="PTHR38767:SF1">
    <property type="entry name" value="DNA POLYMERASE III SUBUNIT CHI"/>
    <property type="match status" value="1"/>
</dbReference>
<dbReference type="OrthoDB" id="5297568at2"/>
<dbReference type="GO" id="GO:0003677">
    <property type="term" value="F:DNA binding"/>
    <property type="evidence" value="ECO:0007669"/>
    <property type="project" value="InterPro"/>
</dbReference>
<dbReference type="KEGG" id="opf:CBP31_09910"/>
<protein>
    <submittedName>
        <fullName evidence="1">DNA polymerase III subunit chi</fullName>
    </submittedName>
</protein>